<feature type="transmembrane region" description="Helical" evidence="1">
    <location>
        <begin position="6"/>
        <end position="27"/>
    </location>
</feature>
<dbReference type="AlphaFoldDB" id="A0A2S6GT07"/>
<evidence type="ECO:0008006" key="4">
    <source>
        <dbReference type="Google" id="ProtNLM"/>
    </source>
</evidence>
<name>A0A2S6GT07_9PSEU</name>
<protein>
    <recommendedName>
        <fullName evidence="4">Zn-dependent protease with chaperone function</fullName>
    </recommendedName>
</protein>
<keyword evidence="1" id="KW-1133">Transmembrane helix</keyword>
<feature type="transmembrane region" description="Helical" evidence="1">
    <location>
        <begin position="84"/>
        <end position="111"/>
    </location>
</feature>
<sequence length="312" mass="33950">MLWSTWVLCGVSVFVVPLLMLGALRLARPRLRPDLAIRWLARAGDALCLSAIVALGVAAARGLAAVPEVAQWGGWDGPEYGAPSLVFFATLFLVFWFLVVLAVRAGAAAVWQETMEYMRSELTKLPHLDGRLEHLADGSPIEVHVFDEPRHGMLLEALSPPRLLVTSGALARLDESHYRAALAQTHAQLHDHLVYLPRVMAVARSFPLLRPLRDHMLYHCARAADEVGAAVVGDRARYANTLEAATDPDAYVLFFEHEELKLPVDRWRAAALRDAPAAPTGRWPVLVLAALAAVSVAATALAVANTAVFLLS</sequence>
<accession>A0A2S6GT07</accession>
<evidence type="ECO:0000313" key="2">
    <source>
        <dbReference type="EMBL" id="PPK68382.1"/>
    </source>
</evidence>
<dbReference type="RefSeq" id="WP_104478868.1">
    <property type="nucleotide sequence ID" value="NZ_CP154825.1"/>
</dbReference>
<evidence type="ECO:0000256" key="1">
    <source>
        <dbReference type="SAM" id="Phobius"/>
    </source>
</evidence>
<keyword evidence="3" id="KW-1185">Reference proteome</keyword>
<keyword evidence="1" id="KW-0812">Transmembrane</keyword>
<comment type="caution">
    <text evidence="2">The sequence shown here is derived from an EMBL/GenBank/DDBJ whole genome shotgun (WGS) entry which is preliminary data.</text>
</comment>
<feature type="transmembrane region" description="Helical" evidence="1">
    <location>
        <begin position="285"/>
        <end position="311"/>
    </location>
</feature>
<proteinExistence type="predicted"/>
<evidence type="ECO:0000313" key="3">
    <source>
        <dbReference type="Proteomes" id="UP000239203"/>
    </source>
</evidence>
<gene>
    <name evidence="2" type="ORF">CLV40_105105</name>
</gene>
<keyword evidence="1" id="KW-0472">Membrane</keyword>
<dbReference type="EMBL" id="PTIX01000005">
    <property type="protein sequence ID" value="PPK68382.1"/>
    <property type="molecule type" value="Genomic_DNA"/>
</dbReference>
<dbReference type="Proteomes" id="UP000239203">
    <property type="component" value="Unassembled WGS sequence"/>
</dbReference>
<feature type="transmembrane region" description="Helical" evidence="1">
    <location>
        <begin position="39"/>
        <end position="64"/>
    </location>
</feature>
<reference evidence="2 3" key="1">
    <citation type="submission" date="2018-02" db="EMBL/GenBank/DDBJ databases">
        <title>Genomic Encyclopedia of Archaeal and Bacterial Type Strains, Phase II (KMG-II): from individual species to whole genera.</title>
        <authorList>
            <person name="Goeker M."/>
        </authorList>
    </citation>
    <scope>NUCLEOTIDE SEQUENCE [LARGE SCALE GENOMIC DNA]</scope>
    <source>
        <strain evidence="2 3">YU 961-1</strain>
    </source>
</reference>
<organism evidence="2 3">
    <name type="scientific">Actinokineospora auranticolor</name>
    <dbReference type="NCBI Taxonomy" id="155976"/>
    <lineage>
        <taxon>Bacteria</taxon>
        <taxon>Bacillati</taxon>
        <taxon>Actinomycetota</taxon>
        <taxon>Actinomycetes</taxon>
        <taxon>Pseudonocardiales</taxon>
        <taxon>Pseudonocardiaceae</taxon>
        <taxon>Actinokineospora</taxon>
    </lineage>
</organism>